<evidence type="ECO:0000259" key="2">
    <source>
        <dbReference type="SMART" id="SM00331"/>
    </source>
</evidence>
<dbReference type="EMBL" id="RJKM01000001">
    <property type="protein sequence ID" value="ROP35187.1"/>
    <property type="molecule type" value="Genomic_DNA"/>
</dbReference>
<comment type="caution">
    <text evidence="3">The sequence shown here is derived from an EMBL/GenBank/DDBJ whole genome shotgun (WGS) entry which is preliminary data.</text>
</comment>
<accession>A0A3N1GY80</accession>
<dbReference type="AlphaFoldDB" id="A0A3N1GY80"/>
<dbReference type="InterPro" id="IPR011006">
    <property type="entry name" value="CheY-like_superfamily"/>
</dbReference>
<dbReference type="PANTHER" id="PTHR43156">
    <property type="entry name" value="STAGE II SPORULATION PROTEIN E-RELATED"/>
    <property type="match status" value="1"/>
</dbReference>
<proteinExistence type="predicted"/>
<gene>
    <name evidence="3" type="ORF">EDD40_0408</name>
</gene>
<evidence type="ECO:0000313" key="4">
    <source>
        <dbReference type="Proteomes" id="UP000268727"/>
    </source>
</evidence>
<dbReference type="SUPFAM" id="SSF81606">
    <property type="entry name" value="PP2C-like"/>
    <property type="match status" value="1"/>
</dbReference>
<dbReference type="OrthoDB" id="118142at2"/>
<dbReference type="SMART" id="SM00331">
    <property type="entry name" value="PP2C_SIG"/>
    <property type="match status" value="1"/>
</dbReference>
<name>A0A3N1GY80_9PSEU</name>
<organism evidence="3 4">
    <name type="scientific">Saccharothrix texasensis</name>
    <dbReference type="NCBI Taxonomy" id="103734"/>
    <lineage>
        <taxon>Bacteria</taxon>
        <taxon>Bacillati</taxon>
        <taxon>Actinomycetota</taxon>
        <taxon>Actinomycetes</taxon>
        <taxon>Pseudonocardiales</taxon>
        <taxon>Pseudonocardiaceae</taxon>
        <taxon>Saccharothrix</taxon>
    </lineage>
</organism>
<dbReference type="Gene3D" id="3.60.40.10">
    <property type="entry name" value="PPM-type phosphatase domain"/>
    <property type="match status" value="1"/>
</dbReference>
<evidence type="ECO:0000256" key="1">
    <source>
        <dbReference type="ARBA" id="ARBA00022801"/>
    </source>
</evidence>
<keyword evidence="4" id="KW-1185">Reference proteome</keyword>
<sequence>MVPATALVVGRTADVRPDLVHAVRGAGLRVRSVAAADLESDPSLAGRPDVVLLSASLGLRRVALLSGRLAETGARRSALVFADGDLTALETCVRAGFDYLTPPYSSSLVRGRLTAAWERGELVGAVELLAVESTVREYERDLSLTHDLQAGFLPESLPRPSGWELAARLRPARLVSGDFYDAFELSDGRLGFVVADVCDKGLSAALFVALIRTLVRHTAERFPDDPWQDGAGPLVHAVVDTNRYLARNHLRQGYFATMFFGVLDPRSGSLLYINCGHLPPELARADGTRASLPPTGPAIGLLPDSEYHLGHAVLLPGDVLLAYTDGVVEARDLYGGQFGREALMAAVVPGRSAAALLDGVDEALRGHVDGAEQSDDITMLALRRQGVPDDAAGPAGS</sequence>
<dbReference type="GO" id="GO:0016791">
    <property type="term" value="F:phosphatase activity"/>
    <property type="evidence" value="ECO:0007669"/>
    <property type="project" value="TreeGrafter"/>
</dbReference>
<dbReference type="InterPro" id="IPR036457">
    <property type="entry name" value="PPM-type-like_dom_sf"/>
</dbReference>
<dbReference type="RefSeq" id="WP_123741375.1">
    <property type="nucleotide sequence ID" value="NZ_RJKM01000001.1"/>
</dbReference>
<evidence type="ECO:0000313" key="3">
    <source>
        <dbReference type="EMBL" id="ROP35187.1"/>
    </source>
</evidence>
<dbReference type="PANTHER" id="PTHR43156:SF2">
    <property type="entry name" value="STAGE II SPORULATION PROTEIN E"/>
    <property type="match status" value="1"/>
</dbReference>
<dbReference type="SUPFAM" id="SSF52172">
    <property type="entry name" value="CheY-like"/>
    <property type="match status" value="1"/>
</dbReference>
<dbReference type="InterPro" id="IPR052016">
    <property type="entry name" value="Bact_Sigma-Reg"/>
</dbReference>
<feature type="domain" description="PPM-type phosphatase" evidence="2">
    <location>
        <begin position="160"/>
        <end position="384"/>
    </location>
</feature>
<keyword evidence="1" id="KW-0378">Hydrolase</keyword>
<dbReference type="Pfam" id="PF07228">
    <property type="entry name" value="SpoIIE"/>
    <property type="match status" value="1"/>
</dbReference>
<dbReference type="InterPro" id="IPR001932">
    <property type="entry name" value="PPM-type_phosphatase-like_dom"/>
</dbReference>
<protein>
    <submittedName>
        <fullName evidence="3">Sigma-B regulation protein RsbU (Phosphoserine phosphatase)</fullName>
    </submittedName>
</protein>
<reference evidence="3 4" key="1">
    <citation type="submission" date="2018-11" db="EMBL/GenBank/DDBJ databases">
        <title>Sequencing the genomes of 1000 actinobacteria strains.</title>
        <authorList>
            <person name="Klenk H.-P."/>
        </authorList>
    </citation>
    <scope>NUCLEOTIDE SEQUENCE [LARGE SCALE GENOMIC DNA]</scope>
    <source>
        <strain evidence="3 4">DSM 44231</strain>
    </source>
</reference>
<dbReference type="Proteomes" id="UP000268727">
    <property type="component" value="Unassembled WGS sequence"/>
</dbReference>